<proteinExistence type="predicted"/>
<gene>
    <name evidence="3" type="ORF">CYNAS_LOCUS17970</name>
</gene>
<dbReference type="Gene3D" id="2.40.50.140">
    <property type="entry name" value="Nucleic acid-binding proteins"/>
    <property type="match status" value="1"/>
</dbReference>
<evidence type="ECO:0000313" key="3">
    <source>
        <dbReference type="EMBL" id="CAJ0605987.1"/>
    </source>
</evidence>
<comment type="caution">
    <text evidence="3">The sequence shown here is derived from an EMBL/GenBank/DDBJ whole genome shotgun (WGS) entry which is preliminary data.</text>
</comment>
<name>A0AA36H8P1_CYLNA</name>
<dbReference type="Proteomes" id="UP001176961">
    <property type="component" value="Unassembled WGS sequence"/>
</dbReference>
<protein>
    <recommendedName>
        <fullName evidence="2">Replication protein A OB domain-containing protein</fullName>
    </recommendedName>
</protein>
<dbReference type="AlphaFoldDB" id="A0AA36H8P1"/>
<evidence type="ECO:0000313" key="4">
    <source>
        <dbReference type="Proteomes" id="UP001176961"/>
    </source>
</evidence>
<dbReference type="InterPro" id="IPR012340">
    <property type="entry name" value="NA-bd_OB-fold"/>
</dbReference>
<dbReference type="Pfam" id="PF16900">
    <property type="entry name" value="REPA_OB_2"/>
    <property type="match status" value="1"/>
</dbReference>
<organism evidence="3 4">
    <name type="scientific">Cylicocyclus nassatus</name>
    <name type="common">Nematode worm</name>
    <dbReference type="NCBI Taxonomy" id="53992"/>
    <lineage>
        <taxon>Eukaryota</taxon>
        <taxon>Metazoa</taxon>
        <taxon>Ecdysozoa</taxon>
        <taxon>Nematoda</taxon>
        <taxon>Chromadorea</taxon>
        <taxon>Rhabditida</taxon>
        <taxon>Rhabditina</taxon>
        <taxon>Rhabditomorpha</taxon>
        <taxon>Strongyloidea</taxon>
        <taxon>Strongylidae</taxon>
        <taxon>Cylicocyclus</taxon>
    </lineage>
</organism>
<evidence type="ECO:0000259" key="2">
    <source>
        <dbReference type="Pfam" id="PF16900"/>
    </source>
</evidence>
<reference evidence="3" key="1">
    <citation type="submission" date="2023-07" db="EMBL/GenBank/DDBJ databases">
        <authorList>
            <consortium name="CYATHOMIX"/>
        </authorList>
    </citation>
    <scope>NUCLEOTIDE SEQUENCE</scope>
    <source>
        <strain evidence="3">N/A</strain>
    </source>
</reference>
<dbReference type="InterPro" id="IPR031657">
    <property type="entry name" value="REPA_OB_2"/>
</dbReference>
<evidence type="ECO:0000256" key="1">
    <source>
        <dbReference type="ARBA" id="ARBA00023125"/>
    </source>
</evidence>
<dbReference type="EMBL" id="CATQJL010000316">
    <property type="protein sequence ID" value="CAJ0605987.1"/>
    <property type="molecule type" value="Genomic_DNA"/>
</dbReference>
<keyword evidence="1" id="KW-0238">DNA-binding</keyword>
<accession>A0AA36H8P1</accession>
<feature type="domain" description="Replication protein A OB" evidence="2">
    <location>
        <begin position="12"/>
        <end position="80"/>
    </location>
</feature>
<dbReference type="GO" id="GO:0003677">
    <property type="term" value="F:DNA binding"/>
    <property type="evidence" value="ECO:0007669"/>
    <property type="project" value="UniProtKB-KW"/>
</dbReference>
<keyword evidence="4" id="KW-1185">Reference proteome</keyword>
<dbReference type="SUPFAM" id="SSF50249">
    <property type="entry name" value="Nucleic acid-binding proteins"/>
    <property type="match status" value="1"/>
</dbReference>
<sequence>MPTSHFSIINNSGEGVDVSAVIDEINILSFKFVASQDRECVKRDLDLIDHSGVVMQLTLWNKAAEDFHEDVFGQTFIKKALVKKWND</sequence>